<dbReference type="Proteomes" id="UP000290287">
    <property type="component" value="Unassembled WGS sequence"/>
</dbReference>
<sequence>MNLTARIRTSAALVAVLCSYNSGVNAEPNTFNAMDKLNKTFSGEADGLLKHFDRQVIAGGFMLSDGNFTGNSYSKYRITAGPKSDVLTNVEANTDLNTTKSTQKSSAACGELDTSVTLRVDDETLFETSPSCSPRSTIQVSKEFSVQVVPPALNIGAVCFDPFFCSVKLDNFSLESVIDTKITTSIGLSAGENGSKEDFFFAHATPEVKGTVEGAGSTTIDWWIAKWGLDGAGTINLDEFKVVSKIEFGIKHKSDLLSSVTNTAVGAANGAINAVAPIAGGIFDVLAPITNPIVDAGLGVVNAGIDVVGDVVDANAPLIGAVADGVITTASSILSNFNGGAGGAFPTVISNMLQWLPFQGFARLAVDYSVTAGSGSLSTNVWLTVWEQQLINQNLVHLTIPPLVNIPQTPLINIELLLWE</sequence>
<organism evidence="2 3">
    <name type="scientific">Veronia nyctiphanis</name>
    <dbReference type="NCBI Taxonomy" id="1278244"/>
    <lineage>
        <taxon>Bacteria</taxon>
        <taxon>Pseudomonadati</taxon>
        <taxon>Pseudomonadota</taxon>
        <taxon>Gammaproteobacteria</taxon>
        <taxon>Vibrionales</taxon>
        <taxon>Vibrionaceae</taxon>
        <taxon>Veronia</taxon>
    </lineage>
</organism>
<proteinExistence type="predicted"/>
<feature type="signal peptide" evidence="1">
    <location>
        <begin position="1"/>
        <end position="26"/>
    </location>
</feature>
<comment type="caution">
    <text evidence="2">The sequence shown here is derived from an EMBL/GenBank/DDBJ whole genome shotgun (WGS) entry which is preliminary data.</text>
</comment>
<reference evidence="2 3" key="1">
    <citation type="submission" date="2017-10" db="EMBL/GenBank/DDBJ databases">
        <title>Nyctiphanis sp. nov., isolated from the stomach of the euphausiid Nyctiphanes simplex (Hansen, 1911) in the Gulf of California.</title>
        <authorList>
            <person name="Gomez-Gil B."/>
            <person name="Aguilar-Mendez M."/>
            <person name="Lopez-Cortes A."/>
            <person name="Gomez-Gutierrez J."/>
            <person name="Roque A."/>
            <person name="Lang E."/>
            <person name="Gonzalez-Castillo A."/>
        </authorList>
    </citation>
    <scope>NUCLEOTIDE SEQUENCE [LARGE SCALE GENOMIC DNA]</scope>
    <source>
        <strain evidence="2 3">CAIM 600</strain>
    </source>
</reference>
<gene>
    <name evidence="2" type="ORF">CS022_05885</name>
</gene>
<dbReference type="RefSeq" id="WP_129121503.1">
    <property type="nucleotide sequence ID" value="NZ_PEIB01000004.1"/>
</dbReference>
<keyword evidence="3" id="KW-1185">Reference proteome</keyword>
<name>A0A4Q0YSK9_9GAMM</name>
<keyword evidence="1" id="KW-0732">Signal</keyword>
<dbReference type="OrthoDB" id="112623at135623"/>
<evidence type="ECO:0000313" key="3">
    <source>
        <dbReference type="Proteomes" id="UP000290287"/>
    </source>
</evidence>
<dbReference type="EMBL" id="PEIB01000004">
    <property type="protein sequence ID" value="RXJ74146.1"/>
    <property type="molecule type" value="Genomic_DNA"/>
</dbReference>
<dbReference type="AlphaFoldDB" id="A0A4Q0YSK9"/>
<protein>
    <submittedName>
        <fullName evidence="2">Uncharacterized protein</fullName>
    </submittedName>
</protein>
<evidence type="ECO:0000313" key="2">
    <source>
        <dbReference type="EMBL" id="RXJ74146.1"/>
    </source>
</evidence>
<evidence type="ECO:0000256" key="1">
    <source>
        <dbReference type="SAM" id="SignalP"/>
    </source>
</evidence>
<feature type="chain" id="PRO_5020186079" evidence="1">
    <location>
        <begin position="27"/>
        <end position="420"/>
    </location>
</feature>
<accession>A0A4Q0YSK9</accession>